<dbReference type="RefSeq" id="WP_038986509.1">
    <property type="nucleotide sequence ID" value="NZ_JWJO01000023.1"/>
</dbReference>
<keyword evidence="4" id="KW-1185">Reference proteome</keyword>
<organism evidence="3 4">
    <name type="scientific">Myroides marinus</name>
    <dbReference type="NCBI Taxonomy" id="703342"/>
    <lineage>
        <taxon>Bacteria</taxon>
        <taxon>Pseudomonadati</taxon>
        <taxon>Bacteroidota</taxon>
        <taxon>Flavobacteriia</taxon>
        <taxon>Flavobacteriales</taxon>
        <taxon>Flavobacteriaceae</taxon>
        <taxon>Myroides</taxon>
    </lineage>
</organism>
<feature type="chain" id="PRO_5007827104" description="Outer membrane protein beta-barrel domain-containing protein" evidence="1">
    <location>
        <begin position="24"/>
        <end position="247"/>
    </location>
</feature>
<accession>A0A161S917</accession>
<evidence type="ECO:0000313" key="3">
    <source>
        <dbReference type="EMBL" id="KZE81809.1"/>
    </source>
</evidence>
<dbReference type="EMBL" id="LQNU01000050">
    <property type="protein sequence ID" value="KZE81809.1"/>
    <property type="molecule type" value="Genomic_DNA"/>
</dbReference>
<name>A0A161S917_9FLAO</name>
<protein>
    <recommendedName>
        <fullName evidence="2">Outer membrane protein beta-barrel domain-containing protein</fullName>
    </recommendedName>
</protein>
<evidence type="ECO:0000313" key="4">
    <source>
        <dbReference type="Proteomes" id="UP000076630"/>
    </source>
</evidence>
<dbReference type="InterPro" id="IPR025665">
    <property type="entry name" value="Beta-barrel_OMP_2"/>
</dbReference>
<dbReference type="AlphaFoldDB" id="A0A161S917"/>
<feature type="domain" description="Outer membrane protein beta-barrel" evidence="2">
    <location>
        <begin position="27"/>
        <end position="221"/>
    </location>
</feature>
<proteinExistence type="predicted"/>
<evidence type="ECO:0000256" key="1">
    <source>
        <dbReference type="SAM" id="SignalP"/>
    </source>
</evidence>
<dbReference type="Proteomes" id="UP000076630">
    <property type="component" value="Unassembled WGS sequence"/>
</dbReference>
<feature type="signal peptide" evidence="1">
    <location>
        <begin position="1"/>
        <end position="23"/>
    </location>
</feature>
<reference evidence="3 4" key="1">
    <citation type="submission" date="2016-01" db="EMBL/GenBank/DDBJ databases">
        <title>Whole genome sequencing of Myroides marinus L41.</title>
        <authorList>
            <person name="Hong K.W."/>
        </authorList>
    </citation>
    <scope>NUCLEOTIDE SEQUENCE [LARGE SCALE GENOMIC DNA]</scope>
    <source>
        <strain evidence="3 4">L41</strain>
    </source>
</reference>
<sequence length="247" mass="27941">MISTRLGSLTVIIFSMVSMSLHAQSEQNEQKKDNRFKVGIDLGYTNTSLNANISNLVDSKYNSRGGFGVNVSAEMNVWKTLFVSTGVSYLQRNYEFERTGSREGWYSKYNNDFISVPLLVGGYLINNPYTTDGVWVKVAGGIYTEYWAKMKTEGQYPVFSELQPDGSFNYTTVSEKYDFGKNENQLRRLSMGLQGQVQVGYSIDKIDVFAGYNYLYGLSDTYKYDSPGDKKITRDSHMISIGAAYKF</sequence>
<dbReference type="Pfam" id="PF13568">
    <property type="entry name" value="OMP_b-brl_2"/>
    <property type="match status" value="1"/>
</dbReference>
<dbReference type="OrthoDB" id="1186042at2"/>
<gene>
    <name evidence="3" type="ORF">AV926_00430</name>
</gene>
<keyword evidence="1" id="KW-0732">Signal</keyword>
<comment type="caution">
    <text evidence="3">The sequence shown here is derived from an EMBL/GenBank/DDBJ whole genome shotgun (WGS) entry which is preliminary data.</text>
</comment>
<evidence type="ECO:0000259" key="2">
    <source>
        <dbReference type="Pfam" id="PF13568"/>
    </source>
</evidence>